<feature type="transmembrane region" description="Helical" evidence="1">
    <location>
        <begin position="151"/>
        <end position="170"/>
    </location>
</feature>
<dbReference type="AlphaFoldDB" id="A0A2S7WHY9"/>
<feature type="transmembrane region" description="Helical" evidence="1">
    <location>
        <begin position="182"/>
        <end position="203"/>
    </location>
</feature>
<evidence type="ECO:0000256" key="1">
    <source>
        <dbReference type="SAM" id="Phobius"/>
    </source>
</evidence>
<feature type="transmembrane region" description="Helical" evidence="1">
    <location>
        <begin position="66"/>
        <end position="85"/>
    </location>
</feature>
<gene>
    <name evidence="2" type="ORF">BTO16_15405</name>
</gene>
<keyword evidence="1" id="KW-0812">Transmembrane</keyword>
<feature type="transmembrane region" description="Helical" evidence="1">
    <location>
        <begin position="119"/>
        <end position="139"/>
    </location>
</feature>
<evidence type="ECO:0000313" key="2">
    <source>
        <dbReference type="EMBL" id="PQJ77223.1"/>
    </source>
</evidence>
<evidence type="ECO:0000313" key="3">
    <source>
        <dbReference type="Proteomes" id="UP000239068"/>
    </source>
</evidence>
<feature type="transmembrane region" description="Helical" evidence="1">
    <location>
        <begin position="94"/>
        <end position="113"/>
    </location>
</feature>
<dbReference type="EMBL" id="MSCM01000002">
    <property type="protein sequence ID" value="PQJ77223.1"/>
    <property type="molecule type" value="Genomic_DNA"/>
</dbReference>
<keyword evidence="1" id="KW-0472">Membrane</keyword>
<protein>
    <submittedName>
        <fullName evidence="2">Uncharacterized protein</fullName>
    </submittedName>
</protein>
<dbReference type="Proteomes" id="UP000239068">
    <property type="component" value="Unassembled WGS sequence"/>
</dbReference>
<name>A0A2S7WHY9_9FLAO</name>
<feature type="transmembrane region" description="Helical" evidence="1">
    <location>
        <begin position="29"/>
        <end position="46"/>
    </location>
</feature>
<reference evidence="2 3" key="1">
    <citation type="submission" date="2016-12" db="EMBL/GenBank/DDBJ databases">
        <title>Trade-off between light-utilization and light-protection in marine flavobacteria.</title>
        <authorList>
            <person name="Kumagai Y."/>
            <person name="Yoshizawa S."/>
            <person name="Kogure K."/>
            <person name="Iwasaki W."/>
        </authorList>
    </citation>
    <scope>NUCLEOTIDE SEQUENCE [LARGE SCALE GENOMIC DNA]</scope>
    <source>
        <strain evidence="2 3">ATCC 43844</strain>
    </source>
</reference>
<keyword evidence="3" id="KW-1185">Reference proteome</keyword>
<proteinExistence type="predicted"/>
<keyword evidence="1" id="KW-1133">Transmembrane helix</keyword>
<feature type="transmembrane region" description="Helical" evidence="1">
    <location>
        <begin position="6"/>
        <end position="22"/>
    </location>
</feature>
<accession>A0A2S7WHY9</accession>
<sequence>MLEDFYGYFEYASLIISLLFFTKYKEYQFYKYFVFYLVAIVVFENLASQKIPKDDWFEFFNDGFKILNVFTFFEFNLVALIYYNLVKEKVSKNILFYLAFFFNLIYFLSFYFIKLQNYTVVIEGIVNTVLVILYFRELLNSDKILNYKKLLPFWVSVGFLLFYLTSIPFFTLVYSDLFNSRIMFPILYSLIIVFHLCFIYGLVTCKKTED</sequence>
<organism evidence="2 3">
    <name type="scientific">Polaribacter glomeratus</name>
    <dbReference type="NCBI Taxonomy" id="102"/>
    <lineage>
        <taxon>Bacteria</taxon>
        <taxon>Pseudomonadati</taxon>
        <taxon>Bacteroidota</taxon>
        <taxon>Flavobacteriia</taxon>
        <taxon>Flavobacteriales</taxon>
        <taxon>Flavobacteriaceae</taxon>
    </lineage>
</organism>
<comment type="caution">
    <text evidence="2">The sequence shown here is derived from an EMBL/GenBank/DDBJ whole genome shotgun (WGS) entry which is preliminary data.</text>
</comment>